<dbReference type="EMBL" id="UINC01063903">
    <property type="protein sequence ID" value="SVB92025.1"/>
    <property type="molecule type" value="Genomic_DNA"/>
</dbReference>
<evidence type="ECO:0000313" key="1">
    <source>
        <dbReference type="EMBL" id="SVB92025.1"/>
    </source>
</evidence>
<protein>
    <submittedName>
        <fullName evidence="1">Uncharacterized protein</fullName>
    </submittedName>
</protein>
<sequence>MTVTPGTVFAEKDCESISRKPVKLEAWVSKRYEKDLKKIRKEFGEMGNTVVGLFVYPAENPSRVVAVGRCVPAYIAQYILAKARKYSLGTTHLVHQGFVSSHWTGIGTSLFSENSMNAITPEQLARLMDDSLDTDSFQEIYRKLTRQPKKVSAFGLLLDNPKYMTSTP</sequence>
<accession>A0A382HXZ8</accession>
<organism evidence="1">
    <name type="scientific">marine metagenome</name>
    <dbReference type="NCBI Taxonomy" id="408172"/>
    <lineage>
        <taxon>unclassified sequences</taxon>
        <taxon>metagenomes</taxon>
        <taxon>ecological metagenomes</taxon>
    </lineage>
</organism>
<name>A0A382HXZ8_9ZZZZ</name>
<proteinExistence type="predicted"/>
<reference evidence="1" key="1">
    <citation type="submission" date="2018-05" db="EMBL/GenBank/DDBJ databases">
        <authorList>
            <person name="Lanie J.A."/>
            <person name="Ng W.-L."/>
            <person name="Kazmierczak K.M."/>
            <person name="Andrzejewski T.M."/>
            <person name="Davidsen T.M."/>
            <person name="Wayne K.J."/>
            <person name="Tettelin H."/>
            <person name="Glass J.I."/>
            <person name="Rusch D."/>
            <person name="Podicherti R."/>
            <person name="Tsui H.-C.T."/>
            <person name="Winkler M.E."/>
        </authorList>
    </citation>
    <scope>NUCLEOTIDE SEQUENCE</scope>
</reference>
<dbReference type="AlphaFoldDB" id="A0A382HXZ8"/>
<gene>
    <name evidence="1" type="ORF">METZ01_LOCUS244879</name>
</gene>